<evidence type="ECO:0000256" key="3">
    <source>
        <dbReference type="ARBA" id="ARBA00022490"/>
    </source>
</evidence>
<feature type="region of interest" description="Disordered" evidence="7">
    <location>
        <begin position="141"/>
        <end position="206"/>
    </location>
</feature>
<reference evidence="8 9" key="1">
    <citation type="submission" date="2017-10" db="EMBL/GenBank/DDBJ databases">
        <title>A new Pekin duck reference genome.</title>
        <authorList>
            <person name="Hou Z.-C."/>
            <person name="Zhou Z.-K."/>
            <person name="Zhu F."/>
            <person name="Hou S.-S."/>
        </authorList>
    </citation>
    <scope>NUCLEOTIDE SEQUENCE [LARGE SCALE GENOMIC DNA]</scope>
</reference>
<keyword evidence="5" id="KW-0966">Cell projection</keyword>
<dbReference type="STRING" id="8840.ENSAPLP00000008781"/>
<dbReference type="GO" id="GO:0005856">
    <property type="term" value="C:cytoskeleton"/>
    <property type="evidence" value="ECO:0007669"/>
    <property type="project" value="UniProtKB-SubCell"/>
</dbReference>
<keyword evidence="4" id="KW-0206">Cytoskeleton</keyword>
<feature type="compositionally biased region" description="Low complexity" evidence="7">
    <location>
        <begin position="141"/>
        <end position="153"/>
    </location>
</feature>
<accession>U3INF8</accession>
<keyword evidence="3" id="KW-0963">Cytoplasm</keyword>
<dbReference type="PANTHER" id="PTHR33865">
    <property type="entry name" value="PROTEIN FAM183B"/>
    <property type="match status" value="1"/>
</dbReference>
<feature type="compositionally biased region" description="Low complexity" evidence="7">
    <location>
        <begin position="278"/>
        <end position="288"/>
    </location>
</feature>
<feature type="compositionally biased region" description="Basic and acidic residues" evidence="7">
    <location>
        <begin position="345"/>
        <end position="356"/>
    </location>
</feature>
<feature type="region of interest" description="Disordered" evidence="7">
    <location>
        <begin position="439"/>
        <end position="462"/>
    </location>
</feature>
<evidence type="ECO:0000313" key="9">
    <source>
        <dbReference type="Proteomes" id="UP000016666"/>
    </source>
</evidence>
<dbReference type="GeneTree" id="ENSGT00390000006224"/>
<dbReference type="Proteomes" id="UP000016666">
    <property type="component" value="Chromosome 8"/>
</dbReference>
<feature type="compositionally biased region" description="Low complexity" evidence="7">
    <location>
        <begin position="439"/>
        <end position="457"/>
    </location>
</feature>
<keyword evidence="9" id="KW-1185">Reference proteome</keyword>
<dbReference type="Ensembl" id="ENSAPLT00000009466.2">
    <property type="protein sequence ID" value="ENSAPLP00000008781.2"/>
    <property type="gene ID" value="ENSAPLG00000009104.2"/>
</dbReference>
<evidence type="ECO:0000313" key="8">
    <source>
        <dbReference type="Ensembl" id="ENSAPLP00000008781.2"/>
    </source>
</evidence>
<proteinExistence type="inferred from homology"/>
<dbReference type="PANTHER" id="PTHR33865:SF3">
    <property type="entry name" value="PROTEIN FAM183B"/>
    <property type="match status" value="1"/>
</dbReference>
<feature type="region of interest" description="Disordered" evidence="7">
    <location>
        <begin position="52"/>
        <end position="72"/>
    </location>
</feature>
<feature type="compositionally biased region" description="Low complexity" evidence="7">
    <location>
        <begin position="298"/>
        <end position="320"/>
    </location>
</feature>
<organism evidence="8 9">
    <name type="scientific">Anas platyrhynchos platyrhynchos</name>
    <name type="common">Northern mallard</name>
    <dbReference type="NCBI Taxonomy" id="8840"/>
    <lineage>
        <taxon>Eukaryota</taxon>
        <taxon>Metazoa</taxon>
        <taxon>Chordata</taxon>
        <taxon>Craniata</taxon>
        <taxon>Vertebrata</taxon>
        <taxon>Euteleostomi</taxon>
        <taxon>Archelosauria</taxon>
        <taxon>Archosauria</taxon>
        <taxon>Dinosauria</taxon>
        <taxon>Saurischia</taxon>
        <taxon>Theropoda</taxon>
        <taxon>Coelurosauria</taxon>
        <taxon>Aves</taxon>
        <taxon>Neognathae</taxon>
        <taxon>Galloanserae</taxon>
        <taxon>Anseriformes</taxon>
        <taxon>Anatidae</taxon>
        <taxon>Anatinae</taxon>
        <taxon>Anas</taxon>
    </lineage>
</organism>
<reference evidence="8" key="2">
    <citation type="submission" date="2025-08" db="UniProtKB">
        <authorList>
            <consortium name="Ensembl"/>
        </authorList>
    </citation>
    <scope>IDENTIFICATION</scope>
</reference>
<sequence length="580" mass="61664">MTHLATASSLSKKLPSTIEISSIIKCWQASQCWRTPGLSASWMHCSSGAFPEPIPGRGEESKLGEAPNSLGREREPSAPCCLADHYLQRRAASCRRCGKLPPRCWPWHRCCWEGGNPRSSSAGTTSRSLCRANPFHPLLPPGAALAPGAGPAPQGCGKRRQQRLGAEAAPGDGSPHRSPAQPVKKTPCPLRTAPSTASCSADSLAGGRRCARGTCGTAAPCEGGGGSPGPPRPAPPHPTPGPHLRRALPRLLTGTPPGAAQRVPLPQRADDGEGGRRAGQQAGAARGAPGPGGQLVPQQAQEAAQGVGRAVGQQQLGAARAEPHRRPPLAGEAGEEPHGVAAQREAQRRAGTAEHPQHRLPQLVAAQQHQRAPHHAAPRGRPARQRLLHGHGAPQLRRRHLAAADPVQTGRVAPPPISAGGFNSAASRRRAGGGPALRHALLGSGTPRGARAMAARGGARERPDAVQLDRLLGERVRKELRGLRLLTQYGLNPLRRVHTVTKKPMSWHDNIEEPADEKFLNVIHHAALEPTKKYSEPQTESQEIGWNTTPLIDIDRTDRRLYFPRRKTEITKLGSCRVAP</sequence>
<evidence type="ECO:0000256" key="7">
    <source>
        <dbReference type="SAM" id="MobiDB-lite"/>
    </source>
</evidence>
<reference evidence="8" key="3">
    <citation type="submission" date="2025-09" db="UniProtKB">
        <authorList>
            <consortium name="Ensembl"/>
        </authorList>
    </citation>
    <scope>IDENTIFICATION</scope>
</reference>
<dbReference type="Pfam" id="PF14886">
    <property type="entry name" value="FAM183"/>
    <property type="match status" value="1"/>
</dbReference>
<comment type="subcellular location">
    <subcellularLocation>
        <location evidence="1">Cell projection</location>
        <location evidence="1">Cilium</location>
    </subcellularLocation>
    <subcellularLocation>
        <location evidence="2">Cytoplasm</location>
        <location evidence="2">Cytoskeleton</location>
    </subcellularLocation>
</comment>
<evidence type="ECO:0000256" key="1">
    <source>
        <dbReference type="ARBA" id="ARBA00004138"/>
    </source>
</evidence>
<dbReference type="AlphaFoldDB" id="U3INF8"/>
<evidence type="ECO:0000256" key="2">
    <source>
        <dbReference type="ARBA" id="ARBA00004245"/>
    </source>
</evidence>
<protein>
    <recommendedName>
        <fullName evidence="10">Family with sequence similarity 183 member A</fullName>
    </recommendedName>
</protein>
<comment type="similarity">
    <text evidence="6">Belongs to the CFAP144 family.</text>
</comment>
<dbReference type="GO" id="GO:0097546">
    <property type="term" value="C:ciliary base"/>
    <property type="evidence" value="ECO:0007669"/>
    <property type="project" value="TreeGrafter"/>
</dbReference>
<feature type="region of interest" description="Disordered" evidence="7">
    <location>
        <begin position="222"/>
        <end position="356"/>
    </location>
</feature>
<dbReference type="InterPro" id="IPR029214">
    <property type="entry name" value="CFAP144"/>
</dbReference>
<name>U3INF8_ANAPP</name>
<evidence type="ECO:0000256" key="5">
    <source>
        <dbReference type="ARBA" id="ARBA00023273"/>
    </source>
</evidence>
<feature type="compositionally biased region" description="Pro residues" evidence="7">
    <location>
        <begin position="228"/>
        <end position="241"/>
    </location>
</feature>
<evidence type="ECO:0000256" key="4">
    <source>
        <dbReference type="ARBA" id="ARBA00023212"/>
    </source>
</evidence>
<evidence type="ECO:0008006" key="10">
    <source>
        <dbReference type="Google" id="ProtNLM"/>
    </source>
</evidence>
<evidence type="ECO:0000256" key="6">
    <source>
        <dbReference type="ARBA" id="ARBA00034777"/>
    </source>
</evidence>
<dbReference type="HOGENOM" id="CLU_155974_0_0_1"/>